<evidence type="ECO:0000256" key="1">
    <source>
        <dbReference type="SAM" id="MobiDB-lite"/>
    </source>
</evidence>
<comment type="caution">
    <text evidence="2">The sequence shown here is derived from an EMBL/GenBank/DDBJ whole genome shotgun (WGS) entry which is preliminary data.</text>
</comment>
<dbReference type="GO" id="GO:0036503">
    <property type="term" value="P:ERAD pathway"/>
    <property type="evidence" value="ECO:0007669"/>
    <property type="project" value="InterPro"/>
</dbReference>
<dbReference type="PANTHER" id="PTHR45084:SF1">
    <property type="entry name" value="ERAD-ASSOCIATED E3 UBIQUITIN-PROTEIN LIGASE COMPONENT HRD3A-RELATED"/>
    <property type="match status" value="1"/>
</dbReference>
<dbReference type="SUPFAM" id="SSF81901">
    <property type="entry name" value="HCP-like"/>
    <property type="match status" value="3"/>
</dbReference>
<feature type="compositionally biased region" description="Low complexity" evidence="1">
    <location>
        <begin position="856"/>
        <end position="871"/>
    </location>
</feature>
<dbReference type="InterPro" id="IPR011990">
    <property type="entry name" value="TPR-like_helical_dom_sf"/>
</dbReference>
<keyword evidence="3" id="KW-1185">Reference proteome</keyword>
<dbReference type="Gene3D" id="2.60.120.200">
    <property type="match status" value="1"/>
</dbReference>
<protein>
    <submittedName>
        <fullName evidence="2">Unnamed protein product</fullName>
    </submittedName>
</protein>
<dbReference type="EMBL" id="BSXW01000088">
    <property type="protein sequence ID" value="GMF11773.1"/>
    <property type="molecule type" value="Genomic_DNA"/>
</dbReference>
<dbReference type="InterPro" id="IPR006597">
    <property type="entry name" value="Sel1-like"/>
</dbReference>
<feature type="region of interest" description="Disordered" evidence="1">
    <location>
        <begin position="851"/>
        <end position="871"/>
    </location>
</feature>
<sequence length="983" mass="109242">MPHEDTLHHKTVRAAPSSVAKKKIYPQRPRRMEWMVFLLVLFCWVVDVEALGELDLRRALGELVSSTQESVTVQELLEGPPELTTSLPLFDRLAREERRELLHQIGERHLFGDGLVHHNATHAELFLAASAGYGSARAQFLLGTLRASSGDEAAARLYYEFAAHGREVGASMALGYRAFHGFGPAKSCRTAIRHYKFAADRVVTEQSDQKLQLYAFAEPVRLSDTEGARYHNDVNPVEDFNRAEYIRQRAGDFRNADVMVQSASITLFSDLYKTTTESDLEEHAAREREALRFLERAIEMGDIKARALLGHVYTYGLAGCPPNVTRAVELYESALNSSQGRPSGEAANGLGVVYSRGIGGVQVDSERARNLFKVAANAGHAEGVYNTGMAFLELGSYHSARAKEYFVAAAHVGHLKSIFQLARLQQRQIDAIGGVMCEEVVELYKRVTEYSRDGTKLLNLALKNVQRGNWALALELYLIGAEMGYEVAQSNAVWLIERVQQQVFGTASIRSTKQLQKMYARLVARAAAQDSTDALLRMGDNAFRIQEYAVALRNYQHADLVSAGNSAQALYSVGYMYEHGLGVASISTERASLYYHLAGEKEPSLRLVMALLQFKLRVQTSYKQITEIARQFWLSTVLQNGEPGGSINDIPSSQIINEGSMPASSAVTEFDNRQDAYRKQKTYLADSAALTDMYDNSHSSRFGAASDNTPYEYAAALQFVGDQSRLHLELARGDLPLEQQDFTIETWLRVDDHPKAENRAEQVVTLVDALDNFQLEMLPAAGPAGDSYWILRFRKYSLVDEQLPELVLSFSYAPLTPQTWNHVAVTFDATYQTVSLLLNARVKQVLSFRPHPAAPSRSEGSNSDGASSSSSSQFLAIGSNLARIYGMTPPNSKVFSGQLVHFRLWKTRKNAKAIRVLMMEQYDEVASRDLLVHLRYNVHGNAGGSTSEGEHTQPTAKRVMNGDQTVAEAHGIQFKIVEFPPPN</sequence>
<dbReference type="OrthoDB" id="2384430at2759"/>
<dbReference type="Pfam" id="PF08238">
    <property type="entry name" value="Sel1"/>
    <property type="match status" value="5"/>
</dbReference>
<dbReference type="Proteomes" id="UP001165083">
    <property type="component" value="Unassembled WGS sequence"/>
</dbReference>
<dbReference type="AlphaFoldDB" id="A0A9W6TER6"/>
<name>A0A9W6TER6_9STRA</name>
<dbReference type="InterPro" id="IPR044623">
    <property type="entry name" value="HRD3"/>
</dbReference>
<dbReference type="PANTHER" id="PTHR45084">
    <property type="entry name" value="ERAD-ASSOCIATED E3 UBIQUITIN-PROTEIN LIGASE COMPONENT HRD3A-RELATED"/>
    <property type="match status" value="1"/>
</dbReference>
<dbReference type="SMART" id="SM00671">
    <property type="entry name" value="SEL1"/>
    <property type="match status" value="6"/>
</dbReference>
<proteinExistence type="predicted"/>
<dbReference type="Pfam" id="PF13385">
    <property type="entry name" value="Laminin_G_3"/>
    <property type="match status" value="1"/>
</dbReference>
<evidence type="ECO:0000313" key="2">
    <source>
        <dbReference type="EMBL" id="GMF11773.1"/>
    </source>
</evidence>
<dbReference type="Gene3D" id="1.25.40.10">
    <property type="entry name" value="Tetratricopeptide repeat domain"/>
    <property type="match status" value="2"/>
</dbReference>
<organism evidence="2 3">
    <name type="scientific">Phytophthora lilii</name>
    <dbReference type="NCBI Taxonomy" id="2077276"/>
    <lineage>
        <taxon>Eukaryota</taxon>
        <taxon>Sar</taxon>
        <taxon>Stramenopiles</taxon>
        <taxon>Oomycota</taxon>
        <taxon>Peronosporomycetes</taxon>
        <taxon>Peronosporales</taxon>
        <taxon>Peronosporaceae</taxon>
        <taxon>Phytophthora</taxon>
    </lineage>
</organism>
<reference evidence="2" key="1">
    <citation type="submission" date="2023-04" db="EMBL/GenBank/DDBJ databases">
        <title>Phytophthora lilii NBRC 32176.</title>
        <authorList>
            <person name="Ichikawa N."/>
            <person name="Sato H."/>
            <person name="Tonouchi N."/>
        </authorList>
    </citation>
    <scope>NUCLEOTIDE SEQUENCE</scope>
    <source>
        <strain evidence="2">NBRC 32176</strain>
    </source>
</reference>
<dbReference type="InterPro" id="IPR013320">
    <property type="entry name" value="ConA-like_dom_sf"/>
</dbReference>
<dbReference type="SUPFAM" id="SSF49899">
    <property type="entry name" value="Concanavalin A-like lectins/glucanases"/>
    <property type="match status" value="1"/>
</dbReference>
<gene>
    <name evidence="2" type="ORF">Plil01_000244700</name>
</gene>
<evidence type="ECO:0000313" key="3">
    <source>
        <dbReference type="Proteomes" id="UP001165083"/>
    </source>
</evidence>
<accession>A0A9W6TER6</accession>